<protein>
    <submittedName>
        <fullName evidence="2">Uncharacterized protein</fullName>
    </submittedName>
</protein>
<evidence type="ECO:0000256" key="1">
    <source>
        <dbReference type="SAM" id="MobiDB-lite"/>
    </source>
</evidence>
<dbReference type="InterPro" id="IPR027417">
    <property type="entry name" value="P-loop_NTPase"/>
</dbReference>
<dbReference type="EMBL" id="JAAGMB010000445">
    <property type="protein sequence ID" value="NEB18739.1"/>
    <property type="molecule type" value="Genomic_DNA"/>
</dbReference>
<accession>A0A6N9UQG1</accession>
<keyword evidence="3" id="KW-1185">Reference proteome</keyword>
<organism evidence="2 3">
    <name type="scientific">Streptomyces coelicoflavus</name>
    <dbReference type="NCBI Taxonomy" id="285562"/>
    <lineage>
        <taxon>Bacteria</taxon>
        <taxon>Bacillati</taxon>
        <taxon>Actinomycetota</taxon>
        <taxon>Actinomycetes</taxon>
        <taxon>Kitasatosporales</taxon>
        <taxon>Streptomycetaceae</taxon>
        <taxon>Streptomyces</taxon>
    </lineage>
</organism>
<name>A0A6N9UQG1_9ACTN</name>
<gene>
    <name evidence="2" type="ORF">G3I46_19850</name>
</gene>
<evidence type="ECO:0000313" key="3">
    <source>
        <dbReference type="Proteomes" id="UP000469545"/>
    </source>
</evidence>
<dbReference type="Gene3D" id="3.40.50.300">
    <property type="entry name" value="P-loop containing nucleotide triphosphate hydrolases"/>
    <property type="match status" value="1"/>
</dbReference>
<dbReference type="Proteomes" id="UP000469545">
    <property type="component" value="Unassembled WGS sequence"/>
</dbReference>
<dbReference type="InterPro" id="IPR011990">
    <property type="entry name" value="TPR-like_helical_dom_sf"/>
</dbReference>
<dbReference type="RefSeq" id="WP_164141045.1">
    <property type="nucleotide sequence ID" value="NZ_JAAGMB010000445.1"/>
</dbReference>
<reference evidence="2 3" key="1">
    <citation type="submission" date="2020-01" db="EMBL/GenBank/DDBJ databases">
        <title>Insect and environment-associated Actinomycetes.</title>
        <authorList>
            <person name="Currrie C."/>
            <person name="Chevrette M."/>
            <person name="Carlson C."/>
            <person name="Stubbendieck R."/>
            <person name="Wendt-Pienkowski E."/>
        </authorList>
    </citation>
    <scope>NUCLEOTIDE SEQUENCE [LARGE SCALE GENOMIC DNA]</scope>
    <source>
        <strain evidence="2 3">SID14172</strain>
    </source>
</reference>
<dbReference type="Gene3D" id="1.25.40.10">
    <property type="entry name" value="Tetratricopeptide repeat domain"/>
    <property type="match status" value="3"/>
</dbReference>
<proteinExistence type="predicted"/>
<feature type="compositionally biased region" description="Polar residues" evidence="1">
    <location>
        <begin position="1308"/>
        <end position="1331"/>
    </location>
</feature>
<feature type="region of interest" description="Disordered" evidence="1">
    <location>
        <begin position="1305"/>
        <end position="1357"/>
    </location>
</feature>
<comment type="caution">
    <text evidence="2">The sequence shown here is derived from an EMBL/GenBank/DDBJ whole genome shotgun (WGS) entry which is preliminary data.</text>
</comment>
<evidence type="ECO:0000313" key="2">
    <source>
        <dbReference type="EMBL" id="NEB18739.1"/>
    </source>
</evidence>
<sequence>MGAQREELYARLRGLRERAEAARRKANHSCSQLTLEKAVHSSGLPHAERFVRQRASDWAPKSIQRFKMPQESDVLLALVTVWSQWAGERMDERWWRDQLDRARREQPGTAAGADLVPPTLGAKVVAPLAVTVGGKNESSINEDLIVRARARRQRPFYHHEIVEFEAEEFEGRQAELAEMTAFCNGTDGSPSQYWRWVGPAWCGKTALMAHFALHPPENIDVLPFFITARMHGRSDRHAFLHVLQRQLGGYLNDTDLDCSDQDTLHDALERAAQQAKASGRHLILLVDGMDEDTGVPRSSAGHSVAALLPSKPPDGLRIVVAGRPHPPVPGDVTRKHPLRDPGIDRSLHAIPVARAIREDAERNLDLLLESAGLERELIVLTAAAGGGLTAEDYAWLTRHSSLRVKQVLGGSAGRVFQRSTAYLSPEGDKLYYFAHQELLVTTQGMLRPTELRAARDRLHRFVAEFQAADWPEETPEFVLLGYPEMLKKSGDLDRLTELATDRDRQERLWESTASDTEALAETLDALELHVTASDPDVGACVRLAVQRDEIQQRARSIPSGVVRMWARLGYVRRAVRQASLSHLSEPGDLYGRVLEECRSADDVQTVLDAVFAIPSASHRHNALRWCALALASRKLAEQAEELCLAIEDPEERSRALTWCCLRLLEQGCDAREISGLAKRAAEALPPCSWEESATRCRALIRDLVKALGRAGLVEVARALLERGVATDARPDAWSVFCEELADSGEVRRAVSVARSMLEPHLHDQALRYVVAAGARTEAWREALSTAAAIREPSLRAAARASAAETLAKAGQLEVAEQAAGAAMDEARQLGTADKASPVLRDVVGFLVEAGAIDQADQMAHQIPDFLARLAALTRVALGWASAGRTEDAARTARETAEMAWAYDAIDALSMGCRLGAKAARTLAQVGLLDEALAMLDGTPVTGRAVNALIDIVTELIEQGDQERAITVARSFATAKQRGIVLGAVAYRLTSVGDDVGETPIALAREATTQTRSNAHSGLLKWLVRAIEKMALTSNLKAALDVASAIPNPRGRDHALAAVARGAVHQGSLDEATNLARSITGPDARDSALKVTGEAWARRGCAAESFALAQLISDTILRAEALAQISIRLSGCRHVDEAVRAAEEACKLIASMAETPQWLDCSLEMAARNLMKDGFTAALRIARHVPSPFFRGRALHLGVQHLLEEGQLEEAVSLAQTIDEFFWSLTALADTAQAFIERGNPDAAEPSFSAILALRKTDGLPDTARQNVLEKTEEALSTIVRYLLDTGHQEHALQLVEKAQSDKLKQLADVSSGTPSTAEPQVTDTQSDSNDAPCTAASRPQTPPTKGGQEHAVGSDDASLSPLRMVKHLVSQGKLDQAAGLARTIPEDTSGYFNLRGNALLQVAGGYAPSDVRRRALVAEALVSGSVTALVDTIPEAVPEVLIDVARCAHLLSLYEHHP</sequence>